<protein>
    <submittedName>
        <fullName evidence="1">Uncharacterized protein</fullName>
    </submittedName>
</protein>
<sequence>MVTPLYNILQWFLQGKKPTQSNFEETFRSFWHKEEAIPTAKIEGLDLTLNQKTDKTAFGAHLTDEQAHTVLFAAKENSGNKQNSLASDNTGTKFPTVDAVNGAIVTIGDAIDAINGQIV</sequence>
<dbReference type="Proteomes" id="UP001059844">
    <property type="component" value="Chromosome"/>
</dbReference>
<evidence type="ECO:0000313" key="1">
    <source>
        <dbReference type="EMBL" id="UUC46548.1"/>
    </source>
</evidence>
<keyword evidence="2" id="KW-1185">Reference proteome</keyword>
<accession>A0ABY5IXW1</accession>
<evidence type="ECO:0000313" key="2">
    <source>
        <dbReference type="Proteomes" id="UP001059844"/>
    </source>
</evidence>
<dbReference type="EMBL" id="CP101751">
    <property type="protein sequence ID" value="UUC46548.1"/>
    <property type="molecule type" value="Genomic_DNA"/>
</dbReference>
<name>A0ABY5IXW1_9FLAO</name>
<dbReference type="RefSeq" id="WP_256552212.1">
    <property type="nucleotide sequence ID" value="NZ_CP101751.1"/>
</dbReference>
<reference evidence="1" key="1">
    <citation type="submission" date="2022-07" db="EMBL/GenBank/DDBJ databases">
        <title>Isolation, identification, and degradation of a PFOSA degrading strain from sewage treatment plant.</title>
        <authorList>
            <person name="Zhang L."/>
            <person name="Huo Y."/>
        </authorList>
    </citation>
    <scope>NUCLEOTIDE SEQUENCE</scope>
    <source>
        <strain evidence="1">C1</strain>
    </source>
</reference>
<gene>
    <name evidence="1" type="ORF">NOX80_04940</name>
</gene>
<organism evidence="1 2">
    <name type="scientific">Flavobacterium cerinum</name>
    <dbReference type="NCBI Taxonomy" id="2502784"/>
    <lineage>
        <taxon>Bacteria</taxon>
        <taxon>Pseudomonadati</taxon>
        <taxon>Bacteroidota</taxon>
        <taxon>Flavobacteriia</taxon>
        <taxon>Flavobacteriales</taxon>
        <taxon>Flavobacteriaceae</taxon>
        <taxon>Flavobacterium</taxon>
    </lineage>
</organism>
<proteinExistence type="predicted"/>